<evidence type="ECO:0000313" key="5">
    <source>
        <dbReference type="Proteomes" id="UP001501867"/>
    </source>
</evidence>
<dbReference type="Pfam" id="PF02342">
    <property type="entry name" value="TerD"/>
    <property type="match status" value="1"/>
</dbReference>
<organism evidence="4 5">
    <name type="scientific">Streptomyces polychromogenes</name>
    <dbReference type="NCBI Taxonomy" id="67342"/>
    <lineage>
        <taxon>Bacteria</taxon>
        <taxon>Bacillati</taxon>
        <taxon>Actinomycetota</taxon>
        <taxon>Actinomycetes</taxon>
        <taxon>Kitasatosporales</taxon>
        <taxon>Streptomycetaceae</taxon>
        <taxon>Streptomyces</taxon>
    </lineage>
</organism>
<dbReference type="Proteomes" id="UP001501867">
    <property type="component" value="Unassembled WGS sequence"/>
</dbReference>
<feature type="region of interest" description="Disordered" evidence="2">
    <location>
        <begin position="197"/>
        <end position="303"/>
    </location>
</feature>
<reference evidence="5" key="1">
    <citation type="journal article" date="2019" name="Int. J. Syst. Evol. Microbiol.">
        <title>The Global Catalogue of Microorganisms (GCM) 10K type strain sequencing project: providing services to taxonomists for standard genome sequencing and annotation.</title>
        <authorList>
            <consortium name="The Broad Institute Genomics Platform"/>
            <consortium name="The Broad Institute Genome Sequencing Center for Infectious Disease"/>
            <person name="Wu L."/>
            <person name="Ma J."/>
        </authorList>
    </citation>
    <scope>NUCLEOTIDE SEQUENCE [LARGE SCALE GENOMIC DNA]</scope>
    <source>
        <strain evidence="5">JCM 4505</strain>
    </source>
</reference>
<evidence type="ECO:0000313" key="4">
    <source>
        <dbReference type="EMBL" id="GAA0278466.1"/>
    </source>
</evidence>
<name>A0ABP3EXD1_9ACTN</name>
<evidence type="ECO:0000259" key="3">
    <source>
        <dbReference type="Pfam" id="PF02342"/>
    </source>
</evidence>
<feature type="compositionally biased region" description="Pro residues" evidence="2">
    <location>
        <begin position="210"/>
        <end position="221"/>
    </location>
</feature>
<dbReference type="CDD" id="cd06974">
    <property type="entry name" value="TerD_like"/>
    <property type="match status" value="1"/>
</dbReference>
<dbReference type="Gene3D" id="2.60.60.30">
    <property type="entry name" value="sav2460 like domains"/>
    <property type="match status" value="1"/>
</dbReference>
<proteinExistence type="inferred from homology"/>
<dbReference type="InterPro" id="IPR051324">
    <property type="entry name" value="Stress/Tellurium_Resist"/>
</dbReference>
<keyword evidence="5" id="KW-1185">Reference proteome</keyword>
<evidence type="ECO:0000256" key="1">
    <source>
        <dbReference type="ARBA" id="ARBA00008775"/>
    </source>
</evidence>
<comment type="similarity">
    <text evidence="1">Belongs to the CAPAB/TerDEXZ family.</text>
</comment>
<dbReference type="Gene3D" id="3.40.50.300">
    <property type="entry name" value="P-loop containing nucleotide triphosphate hydrolases"/>
    <property type="match status" value="1"/>
</dbReference>
<feature type="compositionally biased region" description="Low complexity" evidence="2">
    <location>
        <begin position="222"/>
        <end position="233"/>
    </location>
</feature>
<dbReference type="InterPro" id="IPR003325">
    <property type="entry name" value="TerD"/>
</dbReference>
<feature type="domain" description="TerD" evidence="3">
    <location>
        <begin position="66"/>
        <end position="161"/>
    </location>
</feature>
<dbReference type="RefSeq" id="WP_344154391.1">
    <property type="nucleotide sequence ID" value="NZ_BAAABV010000010.1"/>
</dbReference>
<protein>
    <submittedName>
        <fullName evidence="4">TerD family protein</fullName>
    </submittedName>
</protein>
<dbReference type="InterPro" id="IPR027417">
    <property type="entry name" value="P-loop_NTPase"/>
</dbReference>
<evidence type="ECO:0000256" key="2">
    <source>
        <dbReference type="SAM" id="MobiDB-lite"/>
    </source>
</evidence>
<feature type="compositionally biased region" description="Gly residues" evidence="2">
    <location>
        <begin position="241"/>
        <end position="262"/>
    </location>
</feature>
<dbReference type="EMBL" id="BAAABV010000010">
    <property type="protein sequence ID" value="GAA0278466.1"/>
    <property type="molecule type" value="Genomic_DNA"/>
</dbReference>
<sequence length="672" mass="69396">MTAELVRGQNHPVPHGTVEVRVTAGTALLALASLADERGRLGGPAALAHPGAPAPPGIRVPGEAAERHTLAVDLDAVGPEVHSIGLLLVLPPDGPPRFGAVPAPHVVVAEPGGDGFAAFALTGLDAETALTALELYRRQGAWKVRAVGQGYADGLAALLTDGGLAAPEAAALAAEALRAAAPGGEAERSLAALPPHAQDRDAAPRTPGTVPEPPDPLPAPATPYAGTPGSAPAPAGPASPGPGGGAPGGGTPGGGAPGGGGPTIDYAHPRRRRTTAEAPEPAPRPAPAPADPDAPPVPVAGDASGWSMDERLYNQVWGMFEDLARTVAAYRGAVDFADSRLDRELDEALSDPRHRLGGSGGDAREAARARRDDLVAQARAVLDRDLAQLTAESEVVEPALPAAYARWDNPVWHGGGTPEEGPLALRLGNLSLPESPGLKIPMLMRLPMERGLWIDNGRTGSEAAMTMDTDRLRRAAMDMAVAHAARLLAVHPADRFSVHVIDAAGAGSAALAPLVAAGVLAAPPAAGAAGVAETLARLTRRVDLVQMALRAGAPEDLPPDLDPAEQLLIVHDFPHGFDDRAVTQLRYLADEGPSAGVHLLMVADRDEASAYGPLLDPLWRSLMRLSPVPDHHLADPWVQHAWTFEPDLPPQGSRVLHQALDRVARARRAARP</sequence>
<gene>
    <name evidence="4" type="ORF">GCM10010302_15180</name>
</gene>
<dbReference type="PANTHER" id="PTHR32097">
    <property type="entry name" value="CAMP-BINDING PROTEIN 1-RELATED"/>
    <property type="match status" value="1"/>
</dbReference>
<feature type="compositionally biased region" description="Pro residues" evidence="2">
    <location>
        <begin position="280"/>
        <end position="298"/>
    </location>
</feature>
<comment type="caution">
    <text evidence="4">The sequence shown here is derived from an EMBL/GenBank/DDBJ whole genome shotgun (WGS) entry which is preliminary data.</text>
</comment>
<dbReference type="PANTHER" id="PTHR32097:SF4">
    <property type="entry name" value="GENERAL STRESS PROTEIN 16U"/>
    <property type="match status" value="1"/>
</dbReference>
<accession>A0ABP3EXD1</accession>